<reference evidence="1 2" key="1">
    <citation type="submission" date="2020-03" db="EMBL/GenBank/DDBJ databases">
        <authorList>
            <consortium name="Genoscope - CEA"/>
            <person name="William W."/>
        </authorList>
    </citation>
    <scope>NUCLEOTIDE SEQUENCE [LARGE SCALE GENOMIC DNA]</scope>
    <source>
        <strain evidence="2">DSM 16959</strain>
    </source>
</reference>
<gene>
    <name evidence="1" type="ORF">DENOEST_0321</name>
</gene>
<dbReference type="AlphaFoldDB" id="A0A6S6XTK5"/>
<sequence length="131" mass="14190">MRNTLILTALIALFGSAQAAEDCAKWKEKLVDAFPGSSAPRGLTIGVKVNKDGQAELNIPRANFSDVWLRVTSESCGIDVAYVKRCRVNYNASKWTASCQLPGLAADVATLPVAGWKLSSENNRLDFNAEM</sequence>
<dbReference type="EMBL" id="LR778301">
    <property type="protein sequence ID" value="CAB1367493.1"/>
    <property type="molecule type" value="Genomic_DNA"/>
</dbReference>
<name>A0A6S6XTK5_9PROT</name>
<keyword evidence="2" id="KW-1185">Reference proteome</keyword>
<dbReference type="RefSeq" id="WP_145771439.1">
    <property type="nucleotide sequence ID" value="NZ_LR778301.1"/>
</dbReference>
<evidence type="ECO:0000313" key="1">
    <source>
        <dbReference type="EMBL" id="CAB1367493.1"/>
    </source>
</evidence>
<proteinExistence type="predicted"/>
<protein>
    <submittedName>
        <fullName evidence="1">Uncharacterized protein</fullName>
    </submittedName>
</protein>
<dbReference type="Proteomes" id="UP000515733">
    <property type="component" value="Chromosome"/>
</dbReference>
<evidence type="ECO:0000313" key="2">
    <source>
        <dbReference type="Proteomes" id="UP000515733"/>
    </source>
</evidence>
<dbReference type="KEGG" id="doe:DENOEST_0321"/>
<organism evidence="1 2">
    <name type="scientific">Denitratisoma oestradiolicum</name>
    <dbReference type="NCBI Taxonomy" id="311182"/>
    <lineage>
        <taxon>Bacteria</taxon>
        <taxon>Pseudomonadati</taxon>
        <taxon>Pseudomonadota</taxon>
        <taxon>Betaproteobacteria</taxon>
        <taxon>Nitrosomonadales</taxon>
        <taxon>Sterolibacteriaceae</taxon>
        <taxon>Denitratisoma</taxon>
    </lineage>
</organism>
<dbReference type="OrthoDB" id="9829181at2"/>
<accession>A0A6S6XTK5</accession>